<sequence length="61" mass="7442">MFTDNPFPEQWVLLEAIEAHSIDGRNRELYVAHTSKMELEIIERQWQMFVNTTTLYDRDRR</sequence>
<proteinExistence type="predicted"/>
<dbReference type="AlphaFoldDB" id="A0A3P3UB09"/>
<dbReference type="Proteomes" id="UP000267017">
    <property type="component" value="Unassembled WGS sequence"/>
</dbReference>
<gene>
    <name evidence="1" type="ORF">EHV15_01150</name>
</gene>
<comment type="caution">
    <text evidence="1">The sequence shown here is derived from an EMBL/GenBank/DDBJ whole genome shotgun (WGS) entry which is preliminary data.</text>
</comment>
<dbReference type="EMBL" id="RRCN01000001">
    <property type="protein sequence ID" value="RRJ67334.1"/>
    <property type="molecule type" value="Genomic_DNA"/>
</dbReference>
<name>A0A3P3UB09_9BACL</name>
<keyword evidence="2" id="KW-1185">Reference proteome</keyword>
<evidence type="ECO:0000313" key="1">
    <source>
        <dbReference type="EMBL" id="RRJ67334.1"/>
    </source>
</evidence>
<reference evidence="1 2" key="1">
    <citation type="submission" date="2018-11" db="EMBL/GenBank/DDBJ databases">
        <title>Genome sequencing of Paenibacillus sp. KCOM 3021 (= ChDC PVNT-B20).</title>
        <authorList>
            <person name="Kook J.-K."/>
            <person name="Park S.-N."/>
            <person name="Lim Y.K."/>
        </authorList>
    </citation>
    <scope>NUCLEOTIDE SEQUENCE [LARGE SCALE GENOMIC DNA]</scope>
    <source>
        <strain evidence="1 2">KCOM 3021</strain>
    </source>
</reference>
<evidence type="ECO:0000313" key="2">
    <source>
        <dbReference type="Proteomes" id="UP000267017"/>
    </source>
</evidence>
<dbReference type="OrthoDB" id="5770817at2"/>
<protein>
    <submittedName>
        <fullName evidence="1">Uncharacterized protein</fullName>
    </submittedName>
</protein>
<organism evidence="1 2">
    <name type="scientific">Paenibacillus oralis</name>
    <dbReference type="NCBI Taxonomy" id="2490856"/>
    <lineage>
        <taxon>Bacteria</taxon>
        <taxon>Bacillati</taxon>
        <taxon>Bacillota</taxon>
        <taxon>Bacilli</taxon>
        <taxon>Bacillales</taxon>
        <taxon>Paenibacillaceae</taxon>
        <taxon>Paenibacillus</taxon>
    </lineage>
</organism>
<accession>A0A3P3UB09</accession>